<evidence type="ECO:0000313" key="2">
    <source>
        <dbReference type="EMBL" id="RAK59383.1"/>
    </source>
</evidence>
<dbReference type="Proteomes" id="UP000249842">
    <property type="component" value="Unassembled WGS sequence"/>
</dbReference>
<proteinExistence type="predicted"/>
<comment type="caution">
    <text evidence="2">The sequence shown here is derived from an EMBL/GenBank/DDBJ whole genome shotgun (WGS) entry which is preliminary data.</text>
</comment>
<dbReference type="AlphaFoldDB" id="A0A328AWM6"/>
<protein>
    <submittedName>
        <fullName evidence="2">DUF4440 domain-containing protein</fullName>
    </submittedName>
</protein>
<name>A0A328AWM6_9CAUL</name>
<dbReference type="Gene3D" id="3.10.450.50">
    <property type="match status" value="2"/>
</dbReference>
<accession>A0A328AWM6</accession>
<gene>
    <name evidence="2" type="ORF">DJ021_05975</name>
</gene>
<evidence type="ECO:0000259" key="1">
    <source>
        <dbReference type="Pfam" id="PF14534"/>
    </source>
</evidence>
<reference evidence="3" key="1">
    <citation type="submission" date="2018-05" db="EMBL/GenBank/DDBJ databases">
        <authorList>
            <person name="Li X."/>
        </authorList>
    </citation>
    <scope>NUCLEOTIDE SEQUENCE [LARGE SCALE GENOMIC DNA]</scope>
    <source>
        <strain evidence="3">HKS-05</strain>
    </source>
</reference>
<evidence type="ECO:0000313" key="3">
    <source>
        <dbReference type="Proteomes" id="UP000249842"/>
    </source>
</evidence>
<feature type="domain" description="DUF4440" evidence="1">
    <location>
        <begin position="161"/>
        <end position="262"/>
    </location>
</feature>
<dbReference type="EMBL" id="QFYP01000001">
    <property type="protein sequence ID" value="RAK59383.1"/>
    <property type="molecule type" value="Genomic_DNA"/>
</dbReference>
<organism evidence="2 3">
    <name type="scientific">Phenylobacterium hankyongense</name>
    <dbReference type="NCBI Taxonomy" id="1813876"/>
    <lineage>
        <taxon>Bacteria</taxon>
        <taxon>Pseudomonadati</taxon>
        <taxon>Pseudomonadota</taxon>
        <taxon>Alphaproteobacteria</taxon>
        <taxon>Caulobacterales</taxon>
        <taxon>Caulobacteraceae</taxon>
        <taxon>Phenylobacterium</taxon>
    </lineage>
</organism>
<sequence>MAGLFAAVAAAPARAAVDPAPVVAAERAFAADGLALGIRDSFLKHSAPEAIVLQPEPMLAKAAFAAAQPKGPPLVWWPLWAGIARSGDLGFTTGPYSYDGKLTAYYFTVWARQPDGGWKWLFDGGPPSDPTGAAPQGSPVAYARLSARKAGSPAKAMAEVSRAEAALAAAAKTDAKAAYLAVAADDGRIVGSKAPPPGDRAALEAELATRPAAIAFSPLGGSASSAGDLAWTYGSARWTRDGQDRRGHYVRVWRNDVGGWRLLFDELLPTPVKS</sequence>
<dbReference type="SUPFAM" id="SSF54427">
    <property type="entry name" value="NTF2-like"/>
    <property type="match status" value="1"/>
</dbReference>
<dbReference type="InterPro" id="IPR027843">
    <property type="entry name" value="DUF4440"/>
</dbReference>
<dbReference type="Pfam" id="PF14534">
    <property type="entry name" value="DUF4440"/>
    <property type="match status" value="1"/>
</dbReference>
<dbReference type="InterPro" id="IPR032710">
    <property type="entry name" value="NTF2-like_dom_sf"/>
</dbReference>
<keyword evidence="3" id="KW-1185">Reference proteome</keyword>